<feature type="transmembrane region" description="Helical" evidence="1">
    <location>
        <begin position="72"/>
        <end position="94"/>
    </location>
</feature>
<accession>A0A939EMR5</accession>
<name>A0A939EMR5_9HYPH</name>
<dbReference type="AlphaFoldDB" id="A0A939EMR5"/>
<evidence type="ECO:0000313" key="3">
    <source>
        <dbReference type="Proteomes" id="UP000664779"/>
    </source>
</evidence>
<evidence type="ECO:0000256" key="1">
    <source>
        <dbReference type="SAM" id="Phobius"/>
    </source>
</evidence>
<dbReference type="RefSeq" id="WP_206938860.1">
    <property type="nucleotide sequence ID" value="NZ_JAFLNF010000002.1"/>
</dbReference>
<sequence>MMMLSDTWIDLFTLAGLLNPLSLLAGAYMGWHADQPAKIALAGFAGATLSLLVETAWGLIGLPTIIPHDAGALAMFPFRFIGAVIVALIAYRIAAAKRA</sequence>
<keyword evidence="3" id="KW-1185">Reference proteome</keyword>
<evidence type="ECO:0000313" key="2">
    <source>
        <dbReference type="EMBL" id="MBO0344717.1"/>
    </source>
</evidence>
<keyword evidence="1" id="KW-0812">Transmembrane</keyword>
<feature type="transmembrane region" description="Helical" evidence="1">
    <location>
        <begin position="12"/>
        <end position="31"/>
    </location>
</feature>
<dbReference type="Proteomes" id="UP000664779">
    <property type="component" value="Unassembled WGS sequence"/>
</dbReference>
<gene>
    <name evidence="2" type="ORF">J0X15_05765</name>
</gene>
<feature type="transmembrane region" description="Helical" evidence="1">
    <location>
        <begin position="43"/>
        <end position="66"/>
    </location>
</feature>
<keyword evidence="1" id="KW-1133">Transmembrane helix</keyword>
<reference evidence="2" key="1">
    <citation type="submission" date="2021-03" db="EMBL/GenBank/DDBJ databases">
        <title>Roseibium sp. CAU 1637 isolated from Incheon.</title>
        <authorList>
            <person name="Kim W."/>
        </authorList>
    </citation>
    <scope>NUCLEOTIDE SEQUENCE</scope>
    <source>
        <strain evidence="2">CAU 1637</strain>
    </source>
</reference>
<organism evidence="2 3">
    <name type="scientific">Roseibium limicola</name>
    <dbReference type="NCBI Taxonomy" id="2816037"/>
    <lineage>
        <taxon>Bacteria</taxon>
        <taxon>Pseudomonadati</taxon>
        <taxon>Pseudomonadota</taxon>
        <taxon>Alphaproteobacteria</taxon>
        <taxon>Hyphomicrobiales</taxon>
        <taxon>Stappiaceae</taxon>
        <taxon>Roseibium</taxon>
    </lineage>
</organism>
<protein>
    <submittedName>
        <fullName evidence="2">Phosphatidylglycerophosphatase</fullName>
    </submittedName>
</protein>
<dbReference type="EMBL" id="JAFLNF010000002">
    <property type="protein sequence ID" value="MBO0344717.1"/>
    <property type="molecule type" value="Genomic_DNA"/>
</dbReference>
<comment type="caution">
    <text evidence="2">The sequence shown here is derived from an EMBL/GenBank/DDBJ whole genome shotgun (WGS) entry which is preliminary data.</text>
</comment>
<keyword evidence="1" id="KW-0472">Membrane</keyword>
<proteinExistence type="predicted"/>